<sequence length="256" mass="25304">PLVVTSADRLDIVLGLLAAQLSVTGPGVAGVLLTQAGSARAGRNYARDAIDKIFSGLAGGGLYKGALLPVLLTELPIKEALLAISRMDAAILPSSTRKITQCKVGAVGAVGAVEVVGAVGRMGAAILPSSTRKITQCKVGAVGAVGAVEVVGAVGRMGAAILPSSTRKITQCKVGAVGAVGAVEVVGAVGRMGAAILPSSTRKITQCKGLLKPVNDLSRGCTVPDIVNTICVTSIQAMQVKQHTAAAAAAAAPAAA</sequence>
<feature type="non-terminal residue" evidence="2">
    <location>
        <position position="1"/>
    </location>
</feature>
<evidence type="ECO:0000313" key="2">
    <source>
        <dbReference type="EMBL" id="PNH06000.1"/>
    </source>
</evidence>
<keyword evidence="2" id="KW-0808">Transferase</keyword>
<dbReference type="InterPro" id="IPR028979">
    <property type="entry name" value="Ser_kin/Pase_Hpr-like_N_sf"/>
</dbReference>
<evidence type="ECO:0000313" key="3">
    <source>
        <dbReference type="Proteomes" id="UP000236333"/>
    </source>
</evidence>
<proteinExistence type="predicted"/>
<gene>
    <name evidence="2" type="ORF">TSOC_007675</name>
</gene>
<dbReference type="InterPro" id="IPR050500">
    <property type="entry name" value="Phos_Acetyltrans/Butyryltrans"/>
</dbReference>
<feature type="transmembrane region" description="Helical" evidence="1">
    <location>
        <begin position="12"/>
        <end position="33"/>
    </location>
</feature>
<keyword evidence="1" id="KW-1133">Transmembrane helix</keyword>
<dbReference type="InterPro" id="IPR042113">
    <property type="entry name" value="P_AcTrfase_dom1"/>
</dbReference>
<dbReference type="PANTHER" id="PTHR43356:SF3">
    <property type="entry name" value="PHOSPHATE ACETYLTRANSFERASE"/>
    <property type="match status" value="1"/>
</dbReference>
<reference evidence="2 3" key="1">
    <citation type="journal article" date="2017" name="Mol. Biol. Evol.">
        <title>The 4-celled Tetrabaena socialis nuclear genome reveals the essential components for genetic control of cell number at the origin of multicellularity in the volvocine lineage.</title>
        <authorList>
            <person name="Featherston J."/>
            <person name="Arakaki Y."/>
            <person name="Hanschen E.R."/>
            <person name="Ferris P.J."/>
            <person name="Michod R.E."/>
            <person name="Olson B.J.S.C."/>
            <person name="Nozaki H."/>
            <person name="Durand P.M."/>
        </authorList>
    </citation>
    <scope>NUCLEOTIDE SEQUENCE [LARGE SCALE GENOMIC DNA]</scope>
    <source>
        <strain evidence="2 3">NIES-571</strain>
    </source>
</reference>
<protein>
    <submittedName>
        <fullName evidence="2">Phosphate acetyltransferase</fullName>
    </submittedName>
</protein>
<keyword evidence="3" id="KW-1185">Reference proteome</keyword>
<dbReference type="Proteomes" id="UP000236333">
    <property type="component" value="Unassembled WGS sequence"/>
</dbReference>
<accession>A0A2J8A0F6</accession>
<dbReference type="PANTHER" id="PTHR43356">
    <property type="entry name" value="PHOSPHATE ACETYLTRANSFERASE"/>
    <property type="match status" value="1"/>
</dbReference>
<dbReference type="OrthoDB" id="2013649at2759"/>
<keyword evidence="1" id="KW-0812">Transmembrane</keyword>
<evidence type="ECO:0000256" key="1">
    <source>
        <dbReference type="SAM" id="Phobius"/>
    </source>
</evidence>
<keyword evidence="1" id="KW-0472">Membrane</keyword>
<dbReference type="EMBL" id="PGGS01000265">
    <property type="protein sequence ID" value="PNH06000.1"/>
    <property type="molecule type" value="Genomic_DNA"/>
</dbReference>
<dbReference type="Gene3D" id="3.40.1390.20">
    <property type="entry name" value="HprK N-terminal domain-like"/>
    <property type="match status" value="1"/>
</dbReference>
<name>A0A2J8A0F6_9CHLO</name>
<dbReference type="AlphaFoldDB" id="A0A2J8A0F6"/>
<organism evidence="2 3">
    <name type="scientific">Tetrabaena socialis</name>
    <dbReference type="NCBI Taxonomy" id="47790"/>
    <lineage>
        <taxon>Eukaryota</taxon>
        <taxon>Viridiplantae</taxon>
        <taxon>Chlorophyta</taxon>
        <taxon>core chlorophytes</taxon>
        <taxon>Chlorophyceae</taxon>
        <taxon>CS clade</taxon>
        <taxon>Chlamydomonadales</taxon>
        <taxon>Tetrabaenaceae</taxon>
        <taxon>Tetrabaena</taxon>
    </lineage>
</organism>
<comment type="caution">
    <text evidence="2">The sequence shown here is derived from an EMBL/GenBank/DDBJ whole genome shotgun (WGS) entry which is preliminary data.</text>
</comment>
<dbReference type="GO" id="GO:0016740">
    <property type="term" value="F:transferase activity"/>
    <property type="evidence" value="ECO:0007669"/>
    <property type="project" value="UniProtKB-KW"/>
</dbReference>
<dbReference type="Gene3D" id="3.40.50.10950">
    <property type="match status" value="1"/>
</dbReference>